<dbReference type="AlphaFoldDB" id="A0AA38GQF2"/>
<comment type="caution">
    <text evidence="4">The sequence shown here is derived from an EMBL/GenBank/DDBJ whole genome shotgun (WGS) entry which is preliminary data.</text>
</comment>
<evidence type="ECO:0000256" key="2">
    <source>
        <dbReference type="SAM" id="MobiDB-lite"/>
    </source>
</evidence>
<feature type="non-terminal residue" evidence="4">
    <location>
        <position position="1"/>
    </location>
</feature>
<feature type="domain" description="CCHC-type" evidence="3">
    <location>
        <begin position="48"/>
        <end position="60"/>
    </location>
</feature>
<evidence type="ECO:0000313" key="4">
    <source>
        <dbReference type="EMBL" id="KAH9326503.1"/>
    </source>
</evidence>
<evidence type="ECO:0000256" key="1">
    <source>
        <dbReference type="PROSITE-ProRule" id="PRU00047"/>
    </source>
</evidence>
<feature type="non-terminal residue" evidence="4">
    <location>
        <position position="83"/>
    </location>
</feature>
<gene>
    <name evidence="4" type="ORF">KI387_006681</name>
</gene>
<keyword evidence="1" id="KW-0862">Zinc</keyword>
<dbReference type="EMBL" id="JAHRHJ020000002">
    <property type="protein sequence ID" value="KAH9326503.1"/>
    <property type="molecule type" value="Genomic_DNA"/>
</dbReference>
<organism evidence="4 5">
    <name type="scientific">Taxus chinensis</name>
    <name type="common">Chinese yew</name>
    <name type="synonym">Taxus wallichiana var. chinensis</name>
    <dbReference type="NCBI Taxonomy" id="29808"/>
    <lineage>
        <taxon>Eukaryota</taxon>
        <taxon>Viridiplantae</taxon>
        <taxon>Streptophyta</taxon>
        <taxon>Embryophyta</taxon>
        <taxon>Tracheophyta</taxon>
        <taxon>Spermatophyta</taxon>
        <taxon>Pinopsida</taxon>
        <taxon>Pinidae</taxon>
        <taxon>Conifers II</taxon>
        <taxon>Cupressales</taxon>
        <taxon>Taxaceae</taxon>
        <taxon>Taxus</taxon>
    </lineage>
</organism>
<dbReference type="SUPFAM" id="SSF57756">
    <property type="entry name" value="Retrovirus zinc finger-like domains"/>
    <property type="match status" value="1"/>
</dbReference>
<keyword evidence="1" id="KW-0479">Metal-binding</keyword>
<dbReference type="Pfam" id="PF00098">
    <property type="entry name" value="zf-CCHC"/>
    <property type="match status" value="1"/>
</dbReference>
<reference evidence="4 5" key="1">
    <citation type="journal article" date="2021" name="Nat. Plants">
        <title>The Taxus genome provides insights into paclitaxel biosynthesis.</title>
        <authorList>
            <person name="Xiong X."/>
            <person name="Gou J."/>
            <person name="Liao Q."/>
            <person name="Li Y."/>
            <person name="Zhou Q."/>
            <person name="Bi G."/>
            <person name="Li C."/>
            <person name="Du R."/>
            <person name="Wang X."/>
            <person name="Sun T."/>
            <person name="Guo L."/>
            <person name="Liang H."/>
            <person name="Lu P."/>
            <person name="Wu Y."/>
            <person name="Zhang Z."/>
            <person name="Ro D.K."/>
            <person name="Shang Y."/>
            <person name="Huang S."/>
            <person name="Yan J."/>
        </authorList>
    </citation>
    <scope>NUCLEOTIDE SEQUENCE [LARGE SCALE GENOMIC DNA]</scope>
    <source>
        <strain evidence="4">Ta-2019</strain>
    </source>
</reference>
<dbReference type="InterPro" id="IPR001878">
    <property type="entry name" value="Znf_CCHC"/>
</dbReference>
<dbReference type="InterPro" id="IPR036875">
    <property type="entry name" value="Znf_CCHC_sf"/>
</dbReference>
<keyword evidence="1" id="KW-0863">Zinc-finger</keyword>
<dbReference type="Proteomes" id="UP000824469">
    <property type="component" value="Unassembled WGS sequence"/>
</dbReference>
<dbReference type="GO" id="GO:0003676">
    <property type="term" value="F:nucleic acid binding"/>
    <property type="evidence" value="ECO:0007669"/>
    <property type="project" value="InterPro"/>
</dbReference>
<proteinExistence type="predicted"/>
<feature type="compositionally biased region" description="Basic residues" evidence="2">
    <location>
        <begin position="18"/>
        <end position="34"/>
    </location>
</feature>
<sequence length="83" mass="9474">KSTRELSSGNALDVESRGRHKEKSKRKNNGKSKYKNGISKSRGKGITCWNCGKKGHTKRDYWFNENKENVQEKGKEENIASSE</sequence>
<keyword evidence="5" id="KW-1185">Reference proteome</keyword>
<feature type="region of interest" description="Disordered" evidence="2">
    <location>
        <begin position="1"/>
        <end position="47"/>
    </location>
</feature>
<accession>A0AA38GQF2</accession>
<evidence type="ECO:0000259" key="3">
    <source>
        <dbReference type="PROSITE" id="PS50158"/>
    </source>
</evidence>
<dbReference type="GO" id="GO:0008270">
    <property type="term" value="F:zinc ion binding"/>
    <property type="evidence" value="ECO:0007669"/>
    <property type="project" value="UniProtKB-KW"/>
</dbReference>
<evidence type="ECO:0000313" key="5">
    <source>
        <dbReference type="Proteomes" id="UP000824469"/>
    </source>
</evidence>
<dbReference type="PROSITE" id="PS50158">
    <property type="entry name" value="ZF_CCHC"/>
    <property type="match status" value="1"/>
</dbReference>
<protein>
    <recommendedName>
        <fullName evidence="3">CCHC-type domain-containing protein</fullName>
    </recommendedName>
</protein>
<name>A0AA38GQF2_TAXCH</name>
<feature type="compositionally biased region" description="Polar residues" evidence="2">
    <location>
        <begin position="1"/>
        <end position="10"/>
    </location>
</feature>